<dbReference type="PANTHER" id="PTHR10480:SF12">
    <property type="entry name" value="UNC-13, ISOFORM E"/>
    <property type="match status" value="1"/>
</dbReference>
<feature type="domain" description="C2" evidence="2">
    <location>
        <begin position="74"/>
        <end position="206"/>
    </location>
</feature>
<dbReference type="WBParaSite" id="DME_0000631801-mRNA-1">
    <property type="protein sequence ID" value="DME_0000631801-mRNA-1"/>
    <property type="gene ID" value="DME_0000631801"/>
</dbReference>
<organism evidence="4 6">
    <name type="scientific">Dracunculus medinensis</name>
    <name type="common">Guinea worm</name>
    <dbReference type="NCBI Taxonomy" id="318479"/>
    <lineage>
        <taxon>Eukaryota</taxon>
        <taxon>Metazoa</taxon>
        <taxon>Ecdysozoa</taxon>
        <taxon>Nematoda</taxon>
        <taxon>Chromadorea</taxon>
        <taxon>Rhabditida</taxon>
        <taxon>Spirurina</taxon>
        <taxon>Dracunculoidea</taxon>
        <taxon>Dracunculidae</taxon>
        <taxon>Dracunculus</taxon>
    </lineage>
</organism>
<protein>
    <submittedName>
        <fullName evidence="6">C2 domain-containing protein</fullName>
    </submittedName>
</protein>
<dbReference type="GO" id="GO:0016081">
    <property type="term" value="P:synaptic vesicle docking"/>
    <property type="evidence" value="ECO:0007669"/>
    <property type="project" value="TreeGrafter"/>
</dbReference>
<dbReference type="GO" id="GO:0042734">
    <property type="term" value="C:presynaptic membrane"/>
    <property type="evidence" value="ECO:0007669"/>
    <property type="project" value="TreeGrafter"/>
</dbReference>
<evidence type="ECO:0000259" key="2">
    <source>
        <dbReference type="PROSITE" id="PS50004"/>
    </source>
</evidence>
<name>A0A0N4UFT6_DRAME</name>
<dbReference type="Proteomes" id="UP000038040">
    <property type="component" value="Unplaced"/>
</dbReference>
<dbReference type="GO" id="GO:0016082">
    <property type="term" value="P:synaptic vesicle priming"/>
    <property type="evidence" value="ECO:0007669"/>
    <property type="project" value="TreeGrafter"/>
</dbReference>
<reference evidence="3 5" key="2">
    <citation type="submission" date="2018-11" db="EMBL/GenBank/DDBJ databases">
        <authorList>
            <consortium name="Pathogen Informatics"/>
        </authorList>
    </citation>
    <scope>NUCLEOTIDE SEQUENCE [LARGE SCALE GENOMIC DNA]</scope>
</reference>
<dbReference type="GO" id="GO:0099525">
    <property type="term" value="P:presynaptic dense core vesicle exocytosis"/>
    <property type="evidence" value="ECO:0007669"/>
    <property type="project" value="TreeGrafter"/>
</dbReference>
<dbReference type="Proteomes" id="UP000274756">
    <property type="component" value="Unassembled WGS sequence"/>
</dbReference>
<proteinExistence type="predicted"/>
<dbReference type="GO" id="GO:0017075">
    <property type="term" value="F:syntaxin-1 binding"/>
    <property type="evidence" value="ECO:0007669"/>
    <property type="project" value="TreeGrafter"/>
</dbReference>
<gene>
    <name evidence="3" type="ORF">DME_LOCUS1215</name>
</gene>
<evidence type="ECO:0000256" key="1">
    <source>
        <dbReference type="SAM" id="MobiDB-lite"/>
    </source>
</evidence>
<sequence>MSATAARIGLRINTNKTKILSFYTEELEMPDFKYLGSTLIPNVQAKDDIKTRTTAVKNTFFRFTKFYGAIVRIFYGSVQISHDRIHLRSNTTCVNNVITVQRLRWFSHVLLRPPQELTHISLLAKPYEFHSYVVVKLQNVKSTTIAVKGNQPCWEQEFIFETNRIDNGMLVELWNKGVLWDKLLGVHYMPLTSVQYSNSHGNGKWLQIDQEVETRNGRTVGTSHPTGHSLLADVHFELPYEAQGLDAEELQAKLQALNHLIEIGDQLPHFRAPLTHSGISEDSDYTSDVSFPIHHQPNNSVHQWDSHVHPHRNSRQLDRQIQLTESVNCDYLQPFDEESDATQHASEEPIIYSSYDDEYYQQQDYGDYYPNISHYEHYQHYNENTYDNDYIGRKSWKKSFNSDWNEEQEPLSYNSRPRNMQNAISSLSRNIYSSRGMNHYDMPASESETYSQVDGRGESDNYEKEGSDETRFTPHIGEDDGDDGQRYTFNNNQQNISKYSSSRQSTIQDNLADDIFSVDNPDYIFNDKNINNNCDDVSYSKVNLEISKATVQIASNEFEDEQIHSNKNDNVVPVQTDKKDYREMWRWAYRETCKRLGIKKGFMESKCICTWIRSTLAEETI</sequence>
<dbReference type="AlphaFoldDB" id="A0A0N4UFT6"/>
<dbReference type="Pfam" id="PF00168">
    <property type="entry name" value="C2"/>
    <property type="match status" value="1"/>
</dbReference>
<dbReference type="STRING" id="318479.A0A0N4UFT6"/>
<dbReference type="EMBL" id="UYYG01000016">
    <property type="protein sequence ID" value="VDN51242.1"/>
    <property type="molecule type" value="Genomic_DNA"/>
</dbReference>
<dbReference type="SMART" id="SM00239">
    <property type="entry name" value="C2"/>
    <property type="match status" value="1"/>
</dbReference>
<dbReference type="InterPro" id="IPR035892">
    <property type="entry name" value="C2_domain_sf"/>
</dbReference>
<dbReference type="GO" id="GO:0035249">
    <property type="term" value="P:synaptic transmission, glutamatergic"/>
    <property type="evidence" value="ECO:0007669"/>
    <property type="project" value="TreeGrafter"/>
</dbReference>
<dbReference type="InterPro" id="IPR027080">
    <property type="entry name" value="Unc-13"/>
</dbReference>
<dbReference type="GO" id="GO:0061789">
    <property type="term" value="P:dense core granule priming"/>
    <property type="evidence" value="ECO:0007669"/>
    <property type="project" value="TreeGrafter"/>
</dbReference>
<dbReference type="OrthoDB" id="5831756at2759"/>
<dbReference type="PANTHER" id="PTHR10480">
    <property type="entry name" value="PROTEIN UNC-13 HOMOLOG"/>
    <property type="match status" value="1"/>
</dbReference>
<dbReference type="SUPFAM" id="SSF49562">
    <property type="entry name" value="C2 domain (Calcium/lipid-binding domain, CaLB)"/>
    <property type="match status" value="1"/>
</dbReference>
<keyword evidence="5" id="KW-1185">Reference proteome</keyword>
<feature type="region of interest" description="Disordered" evidence="1">
    <location>
        <begin position="435"/>
        <end position="485"/>
    </location>
</feature>
<dbReference type="GO" id="GO:0019992">
    <property type="term" value="F:diacylglycerol binding"/>
    <property type="evidence" value="ECO:0007669"/>
    <property type="project" value="InterPro"/>
</dbReference>
<feature type="compositionally biased region" description="Basic and acidic residues" evidence="1">
    <location>
        <begin position="455"/>
        <end position="478"/>
    </location>
</feature>
<dbReference type="GO" id="GO:0031594">
    <property type="term" value="C:neuromuscular junction"/>
    <property type="evidence" value="ECO:0007669"/>
    <property type="project" value="TreeGrafter"/>
</dbReference>
<dbReference type="PROSITE" id="PS50004">
    <property type="entry name" value="C2"/>
    <property type="match status" value="1"/>
</dbReference>
<evidence type="ECO:0000313" key="4">
    <source>
        <dbReference type="Proteomes" id="UP000038040"/>
    </source>
</evidence>
<evidence type="ECO:0000313" key="3">
    <source>
        <dbReference type="EMBL" id="VDN51242.1"/>
    </source>
</evidence>
<reference evidence="6" key="1">
    <citation type="submission" date="2017-02" db="UniProtKB">
        <authorList>
            <consortium name="WormBaseParasite"/>
        </authorList>
    </citation>
    <scope>IDENTIFICATION</scope>
</reference>
<dbReference type="GO" id="GO:0030672">
    <property type="term" value="C:synaptic vesicle membrane"/>
    <property type="evidence" value="ECO:0007669"/>
    <property type="project" value="TreeGrafter"/>
</dbReference>
<dbReference type="GO" id="GO:0043195">
    <property type="term" value="C:terminal bouton"/>
    <property type="evidence" value="ECO:0007669"/>
    <property type="project" value="TreeGrafter"/>
</dbReference>
<dbReference type="InterPro" id="IPR000008">
    <property type="entry name" value="C2_dom"/>
</dbReference>
<evidence type="ECO:0000313" key="6">
    <source>
        <dbReference type="WBParaSite" id="DME_0000631801-mRNA-1"/>
    </source>
</evidence>
<evidence type="ECO:0000313" key="5">
    <source>
        <dbReference type="Proteomes" id="UP000274756"/>
    </source>
</evidence>
<dbReference type="GO" id="GO:0005516">
    <property type="term" value="F:calmodulin binding"/>
    <property type="evidence" value="ECO:0007669"/>
    <property type="project" value="TreeGrafter"/>
</dbReference>
<dbReference type="GO" id="GO:0098831">
    <property type="term" value="C:presynaptic active zone cytoplasmic component"/>
    <property type="evidence" value="ECO:0007669"/>
    <property type="project" value="TreeGrafter"/>
</dbReference>
<dbReference type="Gene3D" id="2.60.40.150">
    <property type="entry name" value="C2 domain"/>
    <property type="match status" value="1"/>
</dbReference>
<accession>A0A0N4UFT6</accession>